<keyword evidence="9" id="KW-0812">Transmembrane</keyword>
<dbReference type="Gene3D" id="6.20.240.60">
    <property type="match status" value="1"/>
</dbReference>
<evidence type="ECO:0000256" key="6">
    <source>
        <dbReference type="ARBA" id="ARBA00022969"/>
    </source>
</evidence>
<evidence type="ECO:0000256" key="4">
    <source>
        <dbReference type="ARBA" id="ARBA00022729"/>
    </source>
</evidence>
<feature type="domain" description="Peptidoglycan binding-like" evidence="10">
    <location>
        <begin position="41"/>
        <end position="97"/>
    </location>
</feature>
<dbReference type="InterPro" id="IPR011105">
    <property type="entry name" value="Cell_wall_hydrolase_SleB"/>
</dbReference>
<evidence type="ECO:0000259" key="10">
    <source>
        <dbReference type="Pfam" id="PF01471"/>
    </source>
</evidence>
<dbReference type="Pfam" id="PF07486">
    <property type="entry name" value="Hydrolase_2"/>
    <property type="match status" value="1"/>
</dbReference>
<evidence type="ECO:0000256" key="2">
    <source>
        <dbReference type="ARBA" id="ARBA00018364"/>
    </source>
</evidence>
<evidence type="ECO:0000256" key="9">
    <source>
        <dbReference type="SAM" id="Phobius"/>
    </source>
</evidence>
<evidence type="ECO:0000256" key="7">
    <source>
        <dbReference type="ARBA" id="ARBA00023316"/>
    </source>
</evidence>
<keyword evidence="5" id="KW-0378">Hydrolase</keyword>
<comment type="similarity">
    <text evidence="1">Belongs to the SleB family.</text>
</comment>
<name>A0A926D9U4_9FIRM</name>
<evidence type="ECO:0000256" key="8">
    <source>
        <dbReference type="NCBIfam" id="TIGR02869"/>
    </source>
</evidence>
<organism evidence="12 13">
    <name type="scientific">Yeguia hominis</name>
    <dbReference type="NCBI Taxonomy" id="2763662"/>
    <lineage>
        <taxon>Bacteria</taxon>
        <taxon>Bacillati</taxon>
        <taxon>Bacillota</taxon>
        <taxon>Clostridia</taxon>
        <taxon>Eubacteriales</taxon>
        <taxon>Yeguiaceae</taxon>
        <taxon>Yeguia</taxon>
    </lineage>
</organism>
<dbReference type="Pfam" id="PF01471">
    <property type="entry name" value="PG_binding_1"/>
    <property type="match status" value="1"/>
</dbReference>
<dbReference type="SUPFAM" id="SSF47090">
    <property type="entry name" value="PGBD-like"/>
    <property type="match status" value="1"/>
</dbReference>
<keyword evidence="6" id="KW-0749">Sporulation</keyword>
<evidence type="ECO:0000256" key="3">
    <source>
        <dbReference type="ARBA" id="ARBA00022544"/>
    </source>
</evidence>
<protein>
    <recommendedName>
        <fullName evidence="2 8">Spore cortex-lytic enzyme</fullName>
    </recommendedName>
</protein>
<keyword evidence="9" id="KW-0472">Membrane</keyword>
<dbReference type="InterPro" id="IPR036366">
    <property type="entry name" value="PGBDSf"/>
</dbReference>
<evidence type="ECO:0000256" key="1">
    <source>
        <dbReference type="ARBA" id="ARBA00007010"/>
    </source>
</evidence>
<keyword evidence="7" id="KW-0961">Cell wall biogenesis/degradation</keyword>
<evidence type="ECO:0000259" key="11">
    <source>
        <dbReference type="Pfam" id="PF07486"/>
    </source>
</evidence>
<dbReference type="InterPro" id="IPR014224">
    <property type="entry name" value="Spore_cortex_SleB"/>
</dbReference>
<dbReference type="GO" id="GO:0009847">
    <property type="term" value="P:spore germination"/>
    <property type="evidence" value="ECO:0007669"/>
    <property type="project" value="UniProtKB-UniRule"/>
</dbReference>
<dbReference type="Gene3D" id="1.10.10.2520">
    <property type="entry name" value="Cell wall hydrolase SleB, domain 1"/>
    <property type="match status" value="1"/>
</dbReference>
<feature type="domain" description="Cell wall hydrolase SleB" evidence="11">
    <location>
        <begin position="137"/>
        <end position="235"/>
    </location>
</feature>
<evidence type="ECO:0000256" key="5">
    <source>
        <dbReference type="ARBA" id="ARBA00022801"/>
    </source>
</evidence>
<gene>
    <name evidence="12" type="primary">sleB</name>
    <name evidence="12" type="ORF">IAG03_13915</name>
</gene>
<dbReference type="RefSeq" id="WP_249320724.1">
    <property type="nucleotide sequence ID" value="NZ_JACRSN010000045.1"/>
</dbReference>
<dbReference type="Gene3D" id="1.10.101.10">
    <property type="entry name" value="PGBD-like superfamily/PGBD"/>
    <property type="match status" value="1"/>
</dbReference>
<dbReference type="EMBL" id="JACRSN010000045">
    <property type="protein sequence ID" value="MBC8535045.1"/>
    <property type="molecule type" value="Genomic_DNA"/>
</dbReference>
<dbReference type="GO" id="GO:0030435">
    <property type="term" value="P:sporulation resulting in formation of a cellular spore"/>
    <property type="evidence" value="ECO:0007669"/>
    <property type="project" value="UniProtKB-KW"/>
</dbReference>
<dbReference type="InterPro" id="IPR002477">
    <property type="entry name" value="Peptidoglycan-bd-like"/>
</dbReference>
<dbReference type="Proteomes" id="UP000651482">
    <property type="component" value="Unassembled WGS sequence"/>
</dbReference>
<keyword evidence="3" id="KW-0309">Germination</keyword>
<dbReference type="InterPro" id="IPR036365">
    <property type="entry name" value="PGBD-like_sf"/>
</dbReference>
<dbReference type="GO" id="GO:0016787">
    <property type="term" value="F:hydrolase activity"/>
    <property type="evidence" value="ECO:0007669"/>
    <property type="project" value="UniProtKB-KW"/>
</dbReference>
<evidence type="ECO:0000313" key="12">
    <source>
        <dbReference type="EMBL" id="MBC8535045.1"/>
    </source>
</evidence>
<dbReference type="AlphaFoldDB" id="A0A926D9U4"/>
<proteinExistence type="inferred from homology"/>
<dbReference type="NCBIfam" id="TIGR02869">
    <property type="entry name" value="spore_SleB"/>
    <property type="match status" value="1"/>
</dbReference>
<dbReference type="InterPro" id="IPR042047">
    <property type="entry name" value="SleB_dom1"/>
</dbReference>
<feature type="transmembrane region" description="Helical" evidence="9">
    <location>
        <begin position="7"/>
        <end position="27"/>
    </location>
</feature>
<keyword evidence="4" id="KW-0732">Signal</keyword>
<accession>A0A926D9U4</accession>
<keyword evidence="13" id="KW-1185">Reference proteome</keyword>
<comment type="caution">
    <text evidence="12">The sequence shown here is derived from an EMBL/GenBank/DDBJ whole genome shotgun (WGS) entry which is preliminary data.</text>
</comment>
<keyword evidence="9" id="KW-1133">Transmembrane helix</keyword>
<sequence>MRDILKYIWKVMILFLINGLMVLIILGSSDAVSTLSRYGSRGDEVVQIQTVLKEKGYYSGNADGIFGEQTRSAVIAFQKDHGLSADGIAGEKTLAALGIGKGSSSSESSASNQTAYGAYSASEVALLARIISAESRGEPYEGQVAVGAVILNRIAHPNFPNTLSGVIYQPGAFSCLTDGGVNAAVAGSAYRAARDAIDGMDPSGGAVYYYNPDKTSNKWMHARPVIVVIGSHRFCSE</sequence>
<evidence type="ECO:0000313" key="13">
    <source>
        <dbReference type="Proteomes" id="UP000651482"/>
    </source>
</evidence>
<reference evidence="12" key="1">
    <citation type="submission" date="2020-08" db="EMBL/GenBank/DDBJ databases">
        <title>Genome public.</title>
        <authorList>
            <person name="Liu C."/>
            <person name="Sun Q."/>
        </authorList>
    </citation>
    <scope>NUCLEOTIDE SEQUENCE</scope>
    <source>
        <strain evidence="12">NSJ-40</strain>
    </source>
</reference>
<dbReference type="GO" id="GO:0071555">
    <property type="term" value="P:cell wall organization"/>
    <property type="evidence" value="ECO:0007669"/>
    <property type="project" value="UniProtKB-KW"/>
</dbReference>